<accession>A0A563U0H4</accession>
<dbReference type="EMBL" id="VOEJ01000009">
    <property type="protein sequence ID" value="TWR25124.1"/>
    <property type="molecule type" value="Genomic_DNA"/>
</dbReference>
<dbReference type="InterPro" id="IPR000064">
    <property type="entry name" value="NLP_P60_dom"/>
</dbReference>
<keyword evidence="4" id="KW-0788">Thiol protease</keyword>
<organism evidence="6 7">
    <name type="scientific">Mucilaginibacter pallidiroseus</name>
    <dbReference type="NCBI Taxonomy" id="2599295"/>
    <lineage>
        <taxon>Bacteria</taxon>
        <taxon>Pseudomonadati</taxon>
        <taxon>Bacteroidota</taxon>
        <taxon>Sphingobacteriia</taxon>
        <taxon>Sphingobacteriales</taxon>
        <taxon>Sphingobacteriaceae</taxon>
        <taxon>Mucilaginibacter</taxon>
    </lineage>
</organism>
<evidence type="ECO:0000256" key="1">
    <source>
        <dbReference type="ARBA" id="ARBA00007074"/>
    </source>
</evidence>
<dbReference type="RefSeq" id="WP_146383094.1">
    <property type="nucleotide sequence ID" value="NZ_VOEJ01000009.1"/>
</dbReference>
<protein>
    <submittedName>
        <fullName evidence="6">NlpC/P60 family protein</fullName>
    </submittedName>
</protein>
<gene>
    <name evidence="6" type="ORF">FPZ43_16750</name>
</gene>
<dbReference type="InterPro" id="IPR051202">
    <property type="entry name" value="Peptidase_C40"/>
</dbReference>
<dbReference type="Gene3D" id="3.90.1720.10">
    <property type="entry name" value="endopeptidase domain like (from Nostoc punctiforme)"/>
    <property type="match status" value="1"/>
</dbReference>
<dbReference type="SUPFAM" id="SSF54001">
    <property type="entry name" value="Cysteine proteinases"/>
    <property type="match status" value="1"/>
</dbReference>
<proteinExistence type="inferred from homology"/>
<evidence type="ECO:0000256" key="3">
    <source>
        <dbReference type="ARBA" id="ARBA00022801"/>
    </source>
</evidence>
<dbReference type="InterPro" id="IPR038765">
    <property type="entry name" value="Papain-like_cys_pep_sf"/>
</dbReference>
<keyword evidence="3" id="KW-0378">Hydrolase</keyword>
<evidence type="ECO:0000313" key="6">
    <source>
        <dbReference type="EMBL" id="TWR25124.1"/>
    </source>
</evidence>
<comment type="caution">
    <text evidence="6">The sequence shown here is derived from an EMBL/GenBank/DDBJ whole genome shotgun (WGS) entry which is preliminary data.</text>
</comment>
<keyword evidence="7" id="KW-1185">Reference proteome</keyword>
<dbReference type="OrthoDB" id="9807055at2"/>
<dbReference type="Pfam" id="PF00877">
    <property type="entry name" value="NLPC_P60"/>
    <property type="match status" value="1"/>
</dbReference>
<feature type="domain" description="NlpC/P60" evidence="5">
    <location>
        <begin position="59"/>
        <end position="189"/>
    </location>
</feature>
<name>A0A563U0H4_9SPHI</name>
<dbReference type="Proteomes" id="UP000320042">
    <property type="component" value="Unassembled WGS sequence"/>
</dbReference>
<evidence type="ECO:0000256" key="2">
    <source>
        <dbReference type="ARBA" id="ARBA00022670"/>
    </source>
</evidence>
<keyword evidence="2" id="KW-0645">Protease</keyword>
<dbReference type="GO" id="GO:0006508">
    <property type="term" value="P:proteolysis"/>
    <property type="evidence" value="ECO:0007669"/>
    <property type="project" value="UniProtKB-KW"/>
</dbReference>
<dbReference type="GO" id="GO:0008234">
    <property type="term" value="F:cysteine-type peptidase activity"/>
    <property type="evidence" value="ECO:0007669"/>
    <property type="project" value="UniProtKB-KW"/>
</dbReference>
<dbReference type="AlphaFoldDB" id="A0A563U0H4"/>
<dbReference type="PROSITE" id="PS51257">
    <property type="entry name" value="PROKAR_LIPOPROTEIN"/>
    <property type="match status" value="1"/>
</dbReference>
<evidence type="ECO:0000256" key="4">
    <source>
        <dbReference type="ARBA" id="ARBA00022807"/>
    </source>
</evidence>
<comment type="similarity">
    <text evidence="1">Belongs to the peptidase C40 family.</text>
</comment>
<dbReference type="PANTHER" id="PTHR47053">
    <property type="entry name" value="MUREIN DD-ENDOPEPTIDASE MEPH-RELATED"/>
    <property type="match status" value="1"/>
</dbReference>
<evidence type="ECO:0000259" key="5">
    <source>
        <dbReference type="PROSITE" id="PS51935"/>
    </source>
</evidence>
<reference evidence="6 7" key="1">
    <citation type="submission" date="2019-07" db="EMBL/GenBank/DDBJ databases">
        <authorList>
            <person name="Kim J."/>
        </authorList>
    </citation>
    <scope>NUCLEOTIDE SEQUENCE [LARGE SCALE GENOMIC DNA]</scope>
    <source>
        <strain evidence="7">dk17</strain>
    </source>
</reference>
<dbReference type="PANTHER" id="PTHR47053:SF1">
    <property type="entry name" value="MUREIN DD-ENDOPEPTIDASE MEPH-RELATED"/>
    <property type="match status" value="1"/>
</dbReference>
<sequence>MHKYLYGVMVALLLACGEARKPTYVITNKGDTVTKTEQNALPPPKPGADGQIPSIYTGATTPDQLVSFATTLYGIKYKYASADPNSGFDCSGFITYVFNHFQIAVPRRSVDFTNVNKEVSIKDAKPGDLILFTGTDSTIREVGHMGIVTSKPGEEVKFLHATSGRQNGVTETPLNSYYIGRYVKTVRVFPQNDN</sequence>
<evidence type="ECO:0000313" key="7">
    <source>
        <dbReference type="Proteomes" id="UP000320042"/>
    </source>
</evidence>
<dbReference type="PROSITE" id="PS51935">
    <property type="entry name" value="NLPC_P60"/>
    <property type="match status" value="1"/>
</dbReference>